<sequence length="188" mass="20946">MSVAIFMKETRLTSIKMELSDKALTPIIEPVPMRWKVIVPVATTILAVVIVLSLFIVARGPDRFDGFQRVTYQYSTGPFIMDGLHVVKCVSVVYKNGNSTLSGYMLVFGNQTAAGEFARQYVSLINDTNVKEIMVGGENVTLFSFNEGKGYTLIAEQRGTFIAVSSYDVSLPTLKSFYFFFLSTYDPQ</sequence>
<dbReference type="EMBL" id="AP018553">
    <property type="protein sequence ID" value="BBD72287.1"/>
    <property type="molecule type" value="Genomic_DNA"/>
</dbReference>
<keyword evidence="1" id="KW-0812">Transmembrane</keyword>
<dbReference type="EMBL" id="BMQS01000004">
    <property type="protein sequence ID" value="GGT90526.1"/>
    <property type="molecule type" value="Genomic_DNA"/>
</dbReference>
<organism evidence="2 4">
    <name type="scientific">Sulfodiicoccus acidiphilus</name>
    <dbReference type="NCBI Taxonomy" id="1670455"/>
    <lineage>
        <taxon>Archaea</taxon>
        <taxon>Thermoproteota</taxon>
        <taxon>Thermoprotei</taxon>
        <taxon>Sulfolobales</taxon>
        <taxon>Sulfolobaceae</taxon>
        <taxon>Sulfodiicoccus</taxon>
    </lineage>
</organism>
<gene>
    <name evidence="3" type="ORF">GCM10007116_05440</name>
    <name evidence="2" type="ORF">HS1genome_0676</name>
</gene>
<proteinExistence type="predicted"/>
<keyword evidence="1" id="KW-1133">Transmembrane helix</keyword>
<feature type="transmembrane region" description="Helical" evidence="1">
    <location>
        <begin position="37"/>
        <end position="58"/>
    </location>
</feature>
<evidence type="ECO:0000256" key="1">
    <source>
        <dbReference type="SAM" id="Phobius"/>
    </source>
</evidence>
<reference evidence="2" key="3">
    <citation type="journal article" date="2019" name="BMC Res. Notes">
        <title>Complete genome sequence of the Sulfodiicoccus acidiphilus strain HS-1T, the first crenarchaeon that lacks polB3, isolated from an acidic hot spring in Ohwaku-dani, Hakone, Japan.</title>
        <authorList>
            <person name="Sakai H.D."/>
            <person name="Kurosawa N."/>
        </authorList>
    </citation>
    <scope>NUCLEOTIDE SEQUENCE</scope>
    <source>
        <strain evidence="2">HS-1</strain>
    </source>
</reference>
<name>A0A348B285_9CREN</name>
<evidence type="ECO:0008006" key="5">
    <source>
        <dbReference type="Google" id="ProtNLM"/>
    </source>
</evidence>
<evidence type="ECO:0000313" key="3">
    <source>
        <dbReference type="EMBL" id="GGT90526.1"/>
    </source>
</evidence>
<dbReference type="AlphaFoldDB" id="A0A348B285"/>
<accession>A0A348B285</accession>
<keyword evidence="1" id="KW-0472">Membrane</keyword>
<reference evidence="4" key="2">
    <citation type="submission" date="2018-04" db="EMBL/GenBank/DDBJ databases">
        <title>Complete genome sequence of Sulfodiicoccus acidiphilus strain HS-1.</title>
        <authorList>
            <person name="Sakai H.D."/>
            <person name="Kurosawa N."/>
        </authorList>
    </citation>
    <scope>NUCLEOTIDE SEQUENCE [LARGE SCALE GENOMIC DNA]</scope>
    <source>
        <strain evidence="4">HS-1</strain>
    </source>
</reference>
<reference evidence="3" key="4">
    <citation type="submission" date="2020-09" db="EMBL/GenBank/DDBJ databases">
        <authorList>
            <person name="Sun Q."/>
            <person name="Ohkuma M."/>
        </authorList>
    </citation>
    <scope>NUCLEOTIDE SEQUENCE</scope>
    <source>
        <strain evidence="3">JCM 31740</strain>
    </source>
</reference>
<evidence type="ECO:0000313" key="4">
    <source>
        <dbReference type="Proteomes" id="UP000276741"/>
    </source>
</evidence>
<reference evidence="3" key="1">
    <citation type="journal article" date="2014" name="Int. J. Syst. Evol. Microbiol.">
        <title>Complete genome sequence of Corynebacterium casei LMG S-19264T (=DSM 44701T), isolated from a smear-ripened cheese.</title>
        <authorList>
            <consortium name="US DOE Joint Genome Institute (JGI-PGF)"/>
            <person name="Walter F."/>
            <person name="Albersmeier A."/>
            <person name="Kalinowski J."/>
            <person name="Ruckert C."/>
        </authorList>
    </citation>
    <scope>NUCLEOTIDE SEQUENCE</scope>
    <source>
        <strain evidence="3">JCM 31740</strain>
    </source>
</reference>
<protein>
    <recommendedName>
        <fullName evidence="5">Transmembrane protein</fullName>
    </recommendedName>
</protein>
<keyword evidence="4" id="KW-1185">Reference proteome</keyword>
<evidence type="ECO:0000313" key="2">
    <source>
        <dbReference type="EMBL" id="BBD72287.1"/>
    </source>
</evidence>
<dbReference type="Proteomes" id="UP000276741">
    <property type="component" value="Chromosome"/>
</dbReference>
<dbReference type="Proteomes" id="UP000616143">
    <property type="component" value="Unassembled WGS sequence"/>
</dbReference>
<dbReference type="KEGG" id="sacd:HS1genome_0676"/>